<comment type="caution">
    <text evidence="1">The sequence shown here is derived from an EMBL/GenBank/DDBJ whole genome shotgun (WGS) entry which is preliminary data.</text>
</comment>
<dbReference type="OrthoDB" id="2402958at2759"/>
<reference evidence="1" key="1">
    <citation type="submission" date="2020-04" db="EMBL/GenBank/DDBJ databases">
        <authorList>
            <person name="Alioto T."/>
            <person name="Alioto T."/>
            <person name="Gomez Garrido J."/>
        </authorList>
    </citation>
    <scope>NUCLEOTIDE SEQUENCE</scope>
    <source>
        <strain evidence="1">A484AB</strain>
    </source>
</reference>
<keyword evidence="2" id="KW-1185">Reference proteome</keyword>
<name>A0A6S7H5W9_PARCT</name>
<proteinExistence type="predicted"/>
<protein>
    <submittedName>
        <fullName evidence="1">Uncharacterized protein</fullName>
    </submittedName>
</protein>
<organism evidence="1 2">
    <name type="scientific">Paramuricea clavata</name>
    <name type="common">Red gorgonian</name>
    <name type="synonym">Violescent sea-whip</name>
    <dbReference type="NCBI Taxonomy" id="317549"/>
    <lineage>
        <taxon>Eukaryota</taxon>
        <taxon>Metazoa</taxon>
        <taxon>Cnidaria</taxon>
        <taxon>Anthozoa</taxon>
        <taxon>Octocorallia</taxon>
        <taxon>Malacalcyonacea</taxon>
        <taxon>Plexauridae</taxon>
        <taxon>Paramuricea</taxon>
    </lineage>
</organism>
<dbReference type="AlphaFoldDB" id="A0A6S7H5W9"/>
<feature type="non-terminal residue" evidence="1">
    <location>
        <position position="1"/>
    </location>
</feature>
<dbReference type="Proteomes" id="UP001152795">
    <property type="component" value="Unassembled WGS sequence"/>
</dbReference>
<dbReference type="EMBL" id="CACRXK020001873">
    <property type="protein sequence ID" value="CAB3991551.1"/>
    <property type="molecule type" value="Genomic_DNA"/>
</dbReference>
<gene>
    <name evidence="1" type="ORF">PACLA_8A082944</name>
</gene>
<accession>A0A6S7H5W9</accession>
<evidence type="ECO:0000313" key="1">
    <source>
        <dbReference type="EMBL" id="CAB3991551.1"/>
    </source>
</evidence>
<evidence type="ECO:0000313" key="2">
    <source>
        <dbReference type="Proteomes" id="UP001152795"/>
    </source>
</evidence>
<sequence length="381" mass="43185">MRSKFPCSVCGTKLANSGFVNPGSHEKCLCRPYYARQIHACLQTIGVHVETQTEFTAVAGGETTTSSQSSNSYLTVSGAEIVQEVENLQQAYLSEYATQKDALPVYDTEKFKLFCHSHGAPHLFDFISACMTSSRHTRVRKQLNEKRTVALILQLCFGLSQKCSFFQVDNGILLRFSHCTNQRLNTQRVIGTSTCSMTVDRALQKFSSSNRTNVISALDDAIKNKKLVLMIDDYTTIHSTRRPKDLETSQANNMCTIFFKVFPDIRAITRPPPQFIHNKDGIKPHDLANEVCSEKQMTKLSCTFATCLPELTTSFFDPLLERKRLESHDYGASTDVSSMRKFKNVYLVDFFMQALKSKNDYMEALNRVLNLDKLKEYLSKF</sequence>